<protein>
    <submittedName>
        <fullName evidence="3">PE-PGRS family protein</fullName>
    </submittedName>
</protein>
<dbReference type="AlphaFoldDB" id="L7VDH2"/>
<sequence>MPVDVVPQEVILAAGDLAGIGSTISAANNAAAPPTTVLAPAAADEVSAQLAAVFGDYARQFQALSARAEQFHDQFVHTLRAAGYTYEDAEYTNVSQWISGEFSKLVQFILNLVNAPSELLFGRMMIGNGADATEAGTAGQAGGWLIGNGGNGAAGAIEQHGAGAVGAPAAPPDYSATAATAATAAGPDTVVPAAVVDGSSATEAPAATADYPATGPPAVPADG</sequence>
<evidence type="ECO:0000259" key="2">
    <source>
        <dbReference type="Pfam" id="PF00934"/>
    </source>
</evidence>
<feature type="compositionally biased region" description="Pro residues" evidence="1">
    <location>
        <begin position="214"/>
        <end position="223"/>
    </location>
</feature>
<gene>
    <name evidence="3" type="ordered locus">MULP_03845</name>
</gene>
<evidence type="ECO:0000256" key="1">
    <source>
        <dbReference type="SAM" id="MobiDB-lite"/>
    </source>
</evidence>
<dbReference type="HOGENOM" id="CLU_000167_16_0_11"/>
<evidence type="ECO:0000313" key="3">
    <source>
        <dbReference type="EMBL" id="AGC63464.1"/>
    </source>
</evidence>
<dbReference type="Proteomes" id="UP000011157">
    <property type="component" value="Chromosome"/>
</dbReference>
<dbReference type="InterPro" id="IPR038332">
    <property type="entry name" value="PPE_sf"/>
</dbReference>
<dbReference type="InterPro" id="IPR000084">
    <property type="entry name" value="PE-PGRS_N"/>
</dbReference>
<dbReference type="SUPFAM" id="SSF140459">
    <property type="entry name" value="PE/PPE dimer-like"/>
    <property type="match status" value="1"/>
</dbReference>
<keyword evidence="4" id="KW-1185">Reference proteome</keyword>
<organism evidence="3 4">
    <name type="scientific">Mycobacterium liflandii (strain 128FXT)</name>
    <dbReference type="NCBI Taxonomy" id="459424"/>
    <lineage>
        <taxon>Bacteria</taxon>
        <taxon>Bacillati</taxon>
        <taxon>Actinomycetota</taxon>
        <taxon>Actinomycetes</taxon>
        <taxon>Mycobacteriales</taxon>
        <taxon>Mycobacteriaceae</taxon>
        <taxon>Mycobacterium</taxon>
        <taxon>Mycobacterium ulcerans group</taxon>
    </lineage>
</organism>
<reference evidence="3 4" key="1">
    <citation type="journal article" date="2013" name="J. Bacteriol.">
        <title>Complete Genome Sequence of the Frog Pathogen Mycobacterium ulcerans Ecovar Liflandii.</title>
        <authorList>
            <person name="Tobias N.J."/>
            <person name="Doig K.D."/>
            <person name="Medema M.H."/>
            <person name="Chen H."/>
            <person name="Haring V."/>
            <person name="Moore R."/>
            <person name="Seemann T."/>
            <person name="Stinear T.P."/>
        </authorList>
    </citation>
    <scope>NUCLEOTIDE SEQUENCE [LARGE SCALE GENOMIC DNA]</scope>
    <source>
        <strain evidence="3 4">128FXT</strain>
    </source>
</reference>
<dbReference type="PATRIC" id="fig|459424.11.peg.3956"/>
<name>L7VDH2_MYCL1</name>
<dbReference type="KEGG" id="mli:MULP_03845"/>
<dbReference type="EMBL" id="CP003899">
    <property type="protein sequence ID" value="AGC63464.1"/>
    <property type="molecule type" value="Genomic_DNA"/>
</dbReference>
<feature type="region of interest" description="Disordered" evidence="1">
    <location>
        <begin position="202"/>
        <end position="223"/>
    </location>
</feature>
<evidence type="ECO:0000313" key="4">
    <source>
        <dbReference type="Proteomes" id="UP000011157"/>
    </source>
</evidence>
<dbReference type="Gene3D" id="1.10.287.850">
    <property type="entry name" value="HP0062-like domain"/>
    <property type="match status" value="1"/>
</dbReference>
<proteinExistence type="predicted"/>
<feature type="domain" description="PE" evidence="2">
    <location>
        <begin position="3"/>
        <end position="93"/>
    </location>
</feature>
<accession>L7VDH2</accession>
<dbReference type="Pfam" id="PF00934">
    <property type="entry name" value="PE"/>
    <property type="match status" value="1"/>
</dbReference>